<accession>A0ABT0T1F8</accession>
<dbReference type="Proteomes" id="UP001165369">
    <property type="component" value="Unassembled WGS sequence"/>
</dbReference>
<gene>
    <name evidence="1" type="ORF">M8009_10360</name>
</gene>
<evidence type="ECO:0000313" key="2">
    <source>
        <dbReference type="Proteomes" id="UP001165369"/>
    </source>
</evidence>
<evidence type="ECO:0008006" key="3">
    <source>
        <dbReference type="Google" id="ProtNLM"/>
    </source>
</evidence>
<keyword evidence="2" id="KW-1185">Reference proteome</keyword>
<sequence length="101" mass="11551">MLTPASNDPNRKEQLKRRQEWIDAGCPNATKPSGMRSTWGWIAREKPADWQPTADLPGATPDADEILTRRAQDLRYRQGYSTEEAWRIAALEQARKPQDSE</sequence>
<protein>
    <recommendedName>
        <fullName evidence="3">Transposase</fullName>
    </recommendedName>
</protein>
<proteinExistence type="predicted"/>
<comment type="caution">
    <text evidence="1">The sequence shown here is derived from an EMBL/GenBank/DDBJ whole genome shotgun (WGS) entry which is preliminary data.</text>
</comment>
<dbReference type="EMBL" id="JAMJPK010000004">
    <property type="protein sequence ID" value="MCL7940692.1"/>
    <property type="molecule type" value="Genomic_DNA"/>
</dbReference>
<reference evidence="1" key="1">
    <citation type="submission" date="2022-05" db="EMBL/GenBank/DDBJ databases">
        <title>Halomonas geminus sp. nov. and Halomonas llamarensis sp. nov. isolated from high-altitude salars of the Atacama Desert.</title>
        <authorList>
            <person name="Hintersatz C."/>
            <person name="Rojas L.A."/>
            <person name="Wei T.-S."/>
            <person name="Kutschke S."/>
            <person name="Lehmann F."/>
            <person name="Jain R."/>
            <person name="Pollmann K."/>
        </authorList>
    </citation>
    <scope>NUCLEOTIDE SEQUENCE</scope>
    <source>
        <strain evidence="1">ATCH28</strain>
    </source>
</reference>
<dbReference type="RefSeq" id="WP_250060752.1">
    <property type="nucleotide sequence ID" value="NZ_JAMJPK010000004.1"/>
</dbReference>
<organism evidence="1 2">
    <name type="scientific">Halomonas gemina</name>
    <dbReference type="NCBI Taxonomy" id="2945105"/>
    <lineage>
        <taxon>Bacteria</taxon>
        <taxon>Pseudomonadati</taxon>
        <taxon>Pseudomonadota</taxon>
        <taxon>Gammaproteobacteria</taxon>
        <taxon>Oceanospirillales</taxon>
        <taxon>Halomonadaceae</taxon>
        <taxon>Halomonas</taxon>
    </lineage>
</organism>
<name>A0ABT0T1F8_9GAMM</name>
<evidence type="ECO:0000313" key="1">
    <source>
        <dbReference type="EMBL" id="MCL7940692.1"/>
    </source>
</evidence>